<keyword evidence="1" id="KW-0732">Signal</keyword>
<dbReference type="AlphaFoldDB" id="G0V0G6"/>
<evidence type="ECO:0008006" key="3">
    <source>
        <dbReference type="Google" id="ProtNLM"/>
    </source>
</evidence>
<proteinExistence type="predicted"/>
<evidence type="ECO:0000256" key="1">
    <source>
        <dbReference type="SAM" id="SignalP"/>
    </source>
</evidence>
<evidence type="ECO:0000313" key="2">
    <source>
        <dbReference type="EMBL" id="CCC95137.1"/>
    </source>
</evidence>
<organism evidence="2">
    <name type="scientific">Trypanosoma congolense (strain IL3000)</name>
    <dbReference type="NCBI Taxonomy" id="1068625"/>
    <lineage>
        <taxon>Eukaryota</taxon>
        <taxon>Discoba</taxon>
        <taxon>Euglenozoa</taxon>
        <taxon>Kinetoplastea</taxon>
        <taxon>Metakinetoplastina</taxon>
        <taxon>Trypanosomatida</taxon>
        <taxon>Trypanosomatidae</taxon>
        <taxon>Trypanosoma</taxon>
        <taxon>Nannomonas</taxon>
    </lineage>
</organism>
<gene>
    <name evidence="2" type="ORF">TCIL3000_11_5510</name>
</gene>
<dbReference type="EMBL" id="HE575324">
    <property type="protein sequence ID" value="CCC95137.1"/>
    <property type="molecule type" value="Genomic_DNA"/>
</dbReference>
<name>G0V0G6_TRYCI</name>
<protein>
    <recommendedName>
        <fullName evidence="3">Secreted protein</fullName>
    </recommendedName>
</protein>
<sequence>MPPYFNAFFFLYCNWSLLLPRGPPCCLSLSASAPPLTQLRVTCVSNTTSKGRQKRCCSGKYIYIFSINTRLTRIYIHKNEKKRFKMSGCVKGLNMALMTA</sequence>
<feature type="chain" id="PRO_5003410734" description="Secreted protein" evidence="1">
    <location>
        <begin position="21"/>
        <end position="100"/>
    </location>
</feature>
<feature type="signal peptide" evidence="1">
    <location>
        <begin position="1"/>
        <end position="20"/>
    </location>
</feature>
<reference evidence="2" key="1">
    <citation type="journal article" date="2012" name="Proc. Natl. Acad. Sci. U.S.A.">
        <title>Antigenic diversity is generated by distinct evolutionary mechanisms in African trypanosome species.</title>
        <authorList>
            <person name="Jackson A.P."/>
            <person name="Berry A."/>
            <person name="Aslett M."/>
            <person name="Allison H.C."/>
            <person name="Burton P."/>
            <person name="Vavrova-Anderson J."/>
            <person name="Brown R."/>
            <person name="Browne H."/>
            <person name="Corton N."/>
            <person name="Hauser H."/>
            <person name="Gamble J."/>
            <person name="Gilderthorp R."/>
            <person name="Marcello L."/>
            <person name="McQuillan J."/>
            <person name="Otto T.D."/>
            <person name="Quail M.A."/>
            <person name="Sanders M.J."/>
            <person name="van Tonder A."/>
            <person name="Ginger M.L."/>
            <person name="Field M.C."/>
            <person name="Barry J.D."/>
            <person name="Hertz-Fowler C."/>
            <person name="Berriman M."/>
        </authorList>
    </citation>
    <scope>NUCLEOTIDE SEQUENCE</scope>
    <source>
        <strain evidence="2">IL3000</strain>
    </source>
</reference>
<accession>G0V0G6</accession>